<accession>A0A0F9W5G5</accession>
<organism evidence="1">
    <name type="scientific">marine sediment metagenome</name>
    <dbReference type="NCBI Taxonomy" id="412755"/>
    <lineage>
        <taxon>unclassified sequences</taxon>
        <taxon>metagenomes</taxon>
        <taxon>ecological metagenomes</taxon>
    </lineage>
</organism>
<protein>
    <recommendedName>
        <fullName evidence="2">Cyclic nucleotide-binding domain-containing protein</fullName>
    </recommendedName>
</protein>
<sequence>MTTRLATSAAIQVDPAESAPGQNVLLSLLDAEAKARLTGELSLVELKLGQVLSESGDKMGYVYFPTNCIVSLLYVMENGSSAEISVVGNEGLVGICCR</sequence>
<proteinExistence type="predicted"/>
<evidence type="ECO:0000313" key="1">
    <source>
        <dbReference type="EMBL" id="KKO11575.1"/>
    </source>
</evidence>
<name>A0A0F9W5G5_9ZZZZ</name>
<evidence type="ECO:0008006" key="2">
    <source>
        <dbReference type="Google" id="ProtNLM"/>
    </source>
</evidence>
<dbReference type="AlphaFoldDB" id="A0A0F9W5G5"/>
<reference evidence="1" key="1">
    <citation type="journal article" date="2015" name="Nature">
        <title>Complex archaea that bridge the gap between prokaryotes and eukaryotes.</title>
        <authorList>
            <person name="Spang A."/>
            <person name="Saw J.H."/>
            <person name="Jorgensen S.L."/>
            <person name="Zaremba-Niedzwiedzka K."/>
            <person name="Martijn J."/>
            <person name="Lind A.E."/>
            <person name="van Eijk R."/>
            <person name="Schleper C."/>
            <person name="Guy L."/>
            <person name="Ettema T.J."/>
        </authorList>
    </citation>
    <scope>NUCLEOTIDE SEQUENCE</scope>
</reference>
<dbReference type="InterPro" id="IPR018490">
    <property type="entry name" value="cNMP-bd_dom_sf"/>
</dbReference>
<gene>
    <name evidence="1" type="ORF">LCGC14_0010680</name>
</gene>
<comment type="caution">
    <text evidence="1">The sequence shown here is derived from an EMBL/GenBank/DDBJ whole genome shotgun (WGS) entry which is preliminary data.</text>
</comment>
<dbReference type="SUPFAM" id="SSF51206">
    <property type="entry name" value="cAMP-binding domain-like"/>
    <property type="match status" value="1"/>
</dbReference>
<dbReference type="EMBL" id="LAZR01000002">
    <property type="protein sequence ID" value="KKO11575.1"/>
    <property type="molecule type" value="Genomic_DNA"/>
</dbReference>